<gene>
    <name evidence="2" type="ORF">R1sor_014525</name>
</gene>
<comment type="caution">
    <text evidence="2">The sequence shown here is derived from an EMBL/GenBank/DDBJ whole genome shotgun (WGS) entry which is preliminary data.</text>
</comment>
<feature type="region of interest" description="Disordered" evidence="1">
    <location>
        <begin position="99"/>
        <end position="137"/>
    </location>
</feature>
<evidence type="ECO:0000313" key="3">
    <source>
        <dbReference type="Proteomes" id="UP001633002"/>
    </source>
</evidence>
<keyword evidence="3" id="KW-1185">Reference proteome</keyword>
<name>A0ABD3HBI6_9MARC</name>
<accession>A0ABD3HBI6</accession>
<reference evidence="2 3" key="1">
    <citation type="submission" date="2024-09" db="EMBL/GenBank/DDBJ databases">
        <title>Chromosome-scale assembly of Riccia sorocarpa.</title>
        <authorList>
            <person name="Paukszto L."/>
        </authorList>
    </citation>
    <scope>NUCLEOTIDE SEQUENCE [LARGE SCALE GENOMIC DNA]</scope>
    <source>
        <strain evidence="2">LP-2024</strain>
        <tissue evidence="2">Aerial parts of the thallus</tissue>
    </source>
</reference>
<protein>
    <submittedName>
        <fullName evidence="2">Uncharacterized protein</fullName>
    </submittedName>
</protein>
<evidence type="ECO:0000256" key="1">
    <source>
        <dbReference type="SAM" id="MobiDB-lite"/>
    </source>
</evidence>
<proteinExistence type="predicted"/>
<organism evidence="2 3">
    <name type="scientific">Riccia sorocarpa</name>
    <dbReference type="NCBI Taxonomy" id="122646"/>
    <lineage>
        <taxon>Eukaryota</taxon>
        <taxon>Viridiplantae</taxon>
        <taxon>Streptophyta</taxon>
        <taxon>Embryophyta</taxon>
        <taxon>Marchantiophyta</taxon>
        <taxon>Marchantiopsida</taxon>
        <taxon>Marchantiidae</taxon>
        <taxon>Marchantiales</taxon>
        <taxon>Ricciaceae</taxon>
        <taxon>Riccia</taxon>
    </lineage>
</organism>
<dbReference type="Proteomes" id="UP001633002">
    <property type="component" value="Unassembled WGS sequence"/>
</dbReference>
<evidence type="ECO:0000313" key="2">
    <source>
        <dbReference type="EMBL" id="KAL3688216.1"/>
    </source>
</evidence>
<dbReference type="EMBL" id="JBJQOH010000004">
    <property type="protein sequence ID" value="KAL3688216.1"/>
    <property type="molecule type" value="Genomic_DNA"/>
</dbReference>
<sequence length="163" mass="18410">MEMTVELLVEHEQSLDGKAEELDEASQYDQQMAEFLHHHFHRTDMLRQARQKRTHEWGVTLQPSSSTTISIEELTISIEQGNGHSNCILAIGKHWYSPPSPRIASGPKRSAKSQATDSELRMQSSTPTHLRMQSSTPTHRVVTATRTASWLSGNIGTLRHLQE</sequence>
<feature type="compositionally biased region" description="Polar residues" evidence="1">
    <location>
        <begin position="112"/>
        <end position="137"/>
    </location>
</feature>
<dbReference type="AlphaFoldDB" id="A0ABD3HBI6"/>